<dbReference type="RefSeq" id="WP_264499730.1">
    <property type="nucleotide sequence ID" value="NZ_JAPDDS010000001.1"/>
</dbReference>
<evidence type="ECO:0000313" key="3">
    <source>
        <dbReference type="Proteomes" id="UP001207930"/>
    </source>
</evidence>
<name>A0ABT3FJP7_9BACT</name>
<comment type="caution">
    <text evidence="2">The sequence shown here is derived from an EMBL/GenBank/DDBJ whole genome shotgun (WGS) entry which is preliminary data.</text>
</comment>
<dbReference type="EMBL" id="JAPDDS010000001">
    <property type="protein sequence ID" value="MCW1883771.1"/>
    <property type="molecule type" value="Genomic_DNA"/>
</dbReference>
<evidence type="ECO:0000256" key="1">
    <source>
        <dbReference type="SAM" id="Phobius"/>
    </source>
</evidence>
<feature type="transmembrane region" description="Helical" evidence="1">
    <location>
        <begin position="45"/>
        <end position="66"/>
    </location>
</feature>
<keyword evidence="1" id="KW-0472">Membrane</keyword>
<keyword evidence="1" id="KW-1133">Transmembrane helix</keyword>
<dbReference type="Proteomes" id="UP001207930">
    <property type="component" value="Unassembled WGS sequence"/>
</dbReference>
<reference evidence="2 3" key="1">
    <citation type="submission" date="2022-10" db="EMBL/GenBank/DDBJ databases">
        <title>Luteolibacter flavescens strain MCCC 1K03193, whole genome shotgun sequencing project.</title>
        <authorList>
            <person name="Zhao G."/>
            <person name="Shen L."/>
        </authorList>
    </citation>
    <scope>NUCLEOTIDE SEQUENCE [LARGE SCALE GENOMIC DNA]</scope>
    <source>
        <strain evidence="2 3">MCCC 1K03193</strain>
    </source>
</reference>
<keyword evidence="1" id="KW-0812">Transmembrane</keyword>
<proteinExistence type="predicted"/>
<evidence type="ECO:0000313" key="2">
    <source>
        <dbReference type="EMBL" id="MCW1883771.1"/>
    </source>
</evidence>
<feature type="transmembrane region" description="Helical" evidence="1">
    <location>
        <begin position="78"/>
        <end position="102"/>
    </location>
</feature>
<keyword evidence="3" id="KW-1185">Reference proteome</keyword>
<feature type="transmembrane region" description="Helical" evidence="1">
    <location>
        <begin position="108"/>
        <end position="132"/>
    </location>
</feature>
<organism evidence="2 3">
    <name type="scientific">Luteolibacter flavescens</name>
    <dbReference type="NCBI Taxonomy" id="1859460"/>
    <lineage>
        <taxon>Bacteria</taxon>
        <taxon>Pseudomonadati</taxon>
        <taxon>Verrucomicrobiota</taxon>
        <taxon>Verrucomicrobiia</taxon>
        <taxon>Verrucomicrobiales</taxon>
        <taxon>Verrucomicrobiaceae</taxon>
        <taxon>Luteolibacter</taxon>
    </lineage>
</organism>
<accession>A0ABT3FJP7</accession>
<sequence>MTRDPRFRPGLLIGVAVIVTLAMAANIAAHGWNCFGFRPGGTTSSMLFLLLQTSCLPALPLIFVGISRVDNRPLKHCLVYLGVVITLGHIFLTIFGIGMFTSARVDPIWYYSAFLSGIVVTISPELIAMAFVPRRGGNP</sequence>
<gene>
    <name evidence="2" type="ORF">OKA04_03460</name>
</gene>
<protein>
    <submittedName>
        <fullName evidence="2">Uncharacterized protein</fullName>
    </submittedName>
</protein>